<accession>A0A7I8VKZ1</accession>
<dbReference type="Pfam" id="PF12854">
    <property type="entry name" value="PPR_1"/>
    <property type="match status" value="1"/>
</dbReference>
<protein>
    <submittedName>
        <fullName evidence="4">DgyrCDS5259</fullName>
    </submittedName>
</protein>
<sequence length="1324" mass="152113">MATFMKLWRMPVIRRFPLRLSAINSSRRGNDFSLKSNLHIDCNFARYASTSQKTADLRRQQRNTSVPETIDQKLYALDNQVRRWGRLDIENITDIMEKIMKEGKVSEQQSLILLRGCGNHLVKVTPEKRMKLFHEIWEQFAKLGLKPSTNHHNALLRVKLENGEICSPTEFLQEIAKADLKPNKMTYQLLIHVYCKEGNLEGASTILEQMKAEQMSLNETIFNSFIMGHMKANDEAGALAVIEKMKEAKIKPSADTFKNMLLCYAEHGNMESIRQLLVNIEKEDVILLPRHICEASFVLVSHGHSEYMMEMMDCLPKNFGSNHDIINTVFRLISSGFDEEAFKLHERLQRPELGNNDNAVGSINLLRAMVISERPVKKVMKFFNQLKESNTIDKSFHLLGFWAMKFCSADYAKALIDEIKSAAERGVSFISTNGICIYRLCDIISSSSLNSFEGFKTIYSHGVKSLKRLNMNIDVINENLKKFGVDPKIADGCSLLTYLSNGNIDKVIEIIKSGQFVTNIQWLKSNFSVGYRNQNLELEKIIEMLQEITKKDGNWGEFSADVLNTLLRFRRTEQNKEFFENAIANFQSNNIKLNNTYKRRIEQALELIDEKSLMTKLDDLWIGKGESKSLQLPVNELMQMNVANLEKLYEDRLKSNQPTRQIEKWLLSKYCSAGEVEKAKELKQKLDSLDFDYSPELLRQLAFMEAKFNNNPDDAKLYLDELKRKNPQYSSYIGVLFSLCNALAKRGDLTAIINELRVYANQNGSYLKGQNYEFQFAESIEKILESCSECSLEDQTQFVETVFENGYVKEGTYSILKQLVRNVLKRENVADTIKILEFCIDKYNRTPLFVDVFKFILKEQDLESLETVVSLISKSMGLSETLHHLGFTLVRLNKSVEATKVFQVKGITANRGLIKREAEMLSSERKIEELRILCQCTKNMFNVDRDEILFEYIRALALDKDNSQELLDVYSLYEEENVLPRPRTLRYLANVLEGRGEKVPFSVPQLMSGKDKPKNKKTEDLNIKTSDEQEQSAVSYLRENNMPAFFDLCRERKLSTNFIIKALLALLKYKAPSFKDAVFKLSEEGRDDVLVELLDSEFLQGRMKNFVEKRYTTAAIARGNAEDVIKLMEDDLSNLPKFTSTHAFCLMDEKSPGLMEKVESLIMKYYQGGGARIAQVLNQLFNYFVATDNLDKAKKLLEDMPLLQKNIRYLSTITNARENGREDVLLKLKDLLVPYGANKTAPIFGQLIKLSCDEGEVEKAVSYVKEARNLGIEDEKIWVQPLQQLEELCLERSLPLPWPAGTLQSRQEKIKKRQEMSDVSDLSE</sequence>
<dbReference type="InterPro" id="IPR033490">
    <property type="entry name" value="LRP130"/>
</dbReference>
<evidence type="ECO:0000256" key="3">
    <source>
        <dbReference type="SAM" id="MobiDB-lite"/>
    </source>
</evidence>
<dbReference type="Pfam" id="PF13812">
    <property type="entry name" value="PPR_3"/>
    <property type="match status" value="1"/>
</dbReference>
<evidence type="ECO:0000313" key="5">
    <source>
        <dbReference type="Proteomes" id="UP000549394"/>
    </source>
</evidence>
<dbReference type="InterPro" id="IPR011990">
    <property type="entry name" value="TPR-like_helical_dom_sf"/>
</dbReference>
<dbReference type="PANTHER" id="PTHR46669">
    <property type="entry name" value="LEUCINE-RICH PPR MOTIF-CONTAINING PROTEIN, MITOCHONDRIAL"/>
    <property type="match status" value="1"/>
</dbReference>
<dbReference type="Proteomes" id="UP000549394">
    <property type="component" value="Unassembled WGS sequence"/>
</dbReference>
<name>A0A7I8VKZ1_9ANNE</name>
<dbReference type="EMBL" id="CAJFCJ010000006">
    <property type="protein sequence ID" value="CAD5116360.1"/>
    <property type="molecule type" value="Genomic_DNA"/>
</dbReference>
<feature type="coiled-coil region" evidence="2">
    <location>
        <begin position="531"/>
        <end position="589"/>
    </location>
</feature>
<reference evidence="4 5" key="1">
    <citation type="submission" date="2020-08" db="EMBL/GenBank/DDBJ databases">
        <authorList>
            <person name="Hejnol A."/>
        </authorList>
    </citation>
    <scope>NUCLEOTIDE SEQUENCE [LARGE SCALE GENOMIC DNA]</scope>
</reference>
<feature type="region of interest" description="Disordered" evidence="3">
    <location>
        <begin position="1305"/>
        <end position="1324"/>
    </location>
</feature>
<evidence type="ECO:0000313" key="4">
    <source>
        <dbReference type="EMBL" id="CAD5116360.1"/>
    </source>
</evidence>
<organism evidence="4 5">
    <name type="scientific">Dimorphilus gyrociliatus</name>
    <dbReference type="NCBI Taxonomy" id="2664684"/>
    <lineage>
        <taxon>Eukaryota</taxon>
        <taxon>Metazoa</taxon>
        <taxon>Spiralia</taxon>
        <taxon>Lophotrochozoa</taxon>
        <taxon>Annelida</taxon>
        <taxon>Polychaeta</taxon>
        <taxon>Polychaeta incertae sedis</taxon>
        <taxon>Dinophilidae</taxon>
        <taxon>Dimorphilus</taxon>
    </lineage>
</organism>
<dbReference type="GO" id="GO:0005739">
    <property type="term" value="C:mitochondrion"/>
    <property type="evidence" value="ECO:0007669"/>
    <property type="project" value="TreeGrafter"/>
</dbReference>
<dbReference type="GO" id="GO:0070129">
    <property type="term" value="P:regulation of mitochondrial translation"/>
    <property type="evidence" value="ECO:0007669"/>
    <property type="project" value="TreeGrafter"/>
</dbReference>
<dbReference type="PROSITE" id="PS51375">
    <property type="entry name" value="PPR"/>
    <property type="match status" value="2"/>
</dbReference>
<keyword evidence="5" id="KW-1185">Reference proteome</keyword>
<comment type="caution">
    <text evidence="4">The sequence shown here is derived from an EMBL/GenBank/DDBJ whole genome shotgun (WGS) entry which is preliminary data.</text>
</comment>
<feature type="repeat" description="PPR" evidence="1">
    <location>
        <begin position="218"/>
        <end position="252"/>
    </location>
</feature>
<dbReference type="GO" id="GO:0005634">
    <property type="term" value="C:nucleus"/>
    <property type="evidence" value="ECO:0007669"/>
    <property type="project" value="TreeGrafter"/>
</dbReference>
<gene>
    <name evidence="4" type="ORF">DGYR_LOCUS4997</name>
</gene>
<dbReference type="Gene3D" id="1.25.40.10">
    <property type="entry name" value="Tetratricopeptide repeat domain"/>
    <property type="match status" value="1"/>
</dbReference>
<dbReference type="NCBIfam" id="TIGR00756">
    <property type="entry name" value="PPR"/>
    <property type="match status" value="2"/>
</dbReference>
<dbReference type="InterPro" id="IPR002885">
    <property type="entry name" value="PPR_rpt"/>
</dbReference>
<dbReference type="OrthoDB" id="185373at2759"/>
<feature type="repeat" description="PPR" evidence="1">
    <location>
        <begin position="183"/>
        <end position="217"/>
    </location>
</feature>
<dbReference type="GO" id="GO:0003730">
    <property type="term" value="F:mRNA 3'-UTR binding"/>
    <property type="evidence" value="ECO:0007669"/>
    <property type="project" value="TreeGrafter"/>
</dbReference>
<evidence type="ECO:0000256" key="1">
    <source>
        <dbReference type="PROSITE-ProRule" id="PRU00708"/>
    </source>
</evidence>
<dbReference type="PANTHER" id="PTHR46669:SF1">
    <property type="entry name" value="LEUCINE-RICH PPR MOTIF-CONTAINING PROTEIN, MITOCHONDRIAL"/>
    <property type="match status" value="1"/>
</dbReference>
<evidence type="ECO:0000256" key="2">
    <source>
        <dbReference type="SAM" id="Coils"/>
    </source>
</evidence>
<proteinExistence type="predicted"/>
<keyword evidence="2" id="KW-0175">Coiled coil</keyword>